<sequence length="332" mass="37145">MKFGENVETPTPTSTQVLVKVKATSVNPIDVMKREGYGRTIFEKQRSFRFPWILGSDVSGVVERVGSKVTKFYEGQEIWGCTSSASQGTYSEYAVFFENELTNKPKNLSHLEAASMPYVALSVWSALIRWAGLRPKDIQHKKIFVQAGSGGVGTFAIQLLHYWGAKIYTTCRSNNSELLISLGADKTIDYTREDFSNIVKDFNIALDLLGDLGGEESVSKTVNALEKSSSSIYITLNHPTLRLMDTKGVLLGVPSVLLEREKIRRAYRPINIYWSLYRPNISGLEEVTRLVEEQKIRPIIDSVFSLENIKEAHEKVATSHSVGKVVIKVSDD</sequence>
<accession>A0A382BU39</accession>
<dbReference type="SUPFAM" id="SSF51735">
    <property type="entry name" value="NAD(P)-binding Rossmann-fold domains"/>
    <property type="match status" value="1"/>
</dbReference>
<dbReference type="GO" id="GO:0016491">
    <property type="term" value="F:oxidoreductase activity"/>
    <property type="evidence" value="ECO:0007669"/>
    <property type="project" value="UniProtKB-KW"/>
</dbReference>
<dbReference type="Pfam" id="PF13602">
    <property type="entry name" value="ADH_zinc_N_2"/>
    <property type="match status" value="1"/>
</dbReference>
<dbReference type="InterPro" id="IPR013154">
    <property type="entry name" value="ADH-like_N"/>
</dbReference>
<dbReference type="InterPro" id="IPR020843">
    <property type="entry name" value="ER"/>
</dbReference>
<dbReference type="EMBL" id="UINC01031091">
    <property type="protein sequence ID" value="SVB16583.1"/>
    <property type="molecule type" value="Genomic_DNA"/>
</dbReference>
<keyword evidence="5" id="KW-0496">Mitochondrion</keyword>
<proteinExistence type="inferred from homology"/>
<dbReference type="Pfam" id="PF08240">
    <property type="entry name" value="ADH_N"/>
    <property type="match status" value="1"/>
</dbReference>
<dbReference type="InterPro" id="IPR050700">
    <property type="entry name" value="YIM1/Zinc_Alcohol_DH_Fams"/>
</dbReference>
<dbReference type="SMART" id="SM00829">
    <property type="entry name" value="PKS_ER"/>
    <property type="match status" value="1"/>
</dbReference>
<keyword evidence="3" id="KW-0809">Transit peptide</keyword>
<dbReference type="FunFam" id="3.40.50.720:FF:000147">
    <property type="entry name" value="Reticulon-4-interacting protein 1 homolog, mitochondrial"/>
    <property type="match status" value="1"/>
</dbReference>
<dbReference type="InterPro" id="IPR036291">
    <property type="entry name" value="NAD(P)-bd_dom_sf"/>
</dbReference>
<evidence type="ECO:0000256" key="4">
    <source>
        <dbReference type="ARBA" id="ARBA00023002"/>
    </source>
</evidence>
<dbReference type="PANTHER" id="PTHR11695:SF294">
    <property type="entry name" value="RETICULON-4-INTERACTING PROTEIN 1, MITOCHONDRIAL"/>
    <property type="match status" value="1"/>
</dbReference>
<feature type="domain" description="Enoyl reductase (ER)" evidence="6">
    <location>
        <begin position="4"/>
        <end position="327"/>
    </location>
</feature>
<dbReference type="AlphaFoldDB" id="A0A382BU39"/>
<dbReference type="GO" id="GO:0005739">
    <property type="term" value="C:mitochondrion"/>
    <property type="evidence" value="ECO:0007669"/>
    <property type="project" value="UniProtKB-SubCell"/>
</dbReference>
<protein>
    <recommendedName>
        <fullName evidence="6">Enoyl reductase (ER) domain-containing protein</fullName>
    </recommendedName>
</protein>
<dbReference type="SUPFAM" id="SSF50129">
    <property type="entry name" value="GroES-like"/>
    <property type="match status" value="1"/>
</dbReference>
<evidence type="ECO:0000256" key="3">
    <source>
        <dbReference type="ARBA" id="ARBA00022946"/>
    </source>
</evidence>
<evidence type="ECO:0000256" key="5">
    <source>
        <dbReference type="ARBA" id="ARBA00023128"/>
    </source>
</evidence>
<evidence type="ECO:0000256" key="1">
    <source>
        <dbReference type="ARBA" id="ARBA00004173"/>
    </source>
</evidence>
<dbReference type="Gene3D" id="3.40.50.720">
    <property type="entry name" value="NAD(P)-binding Rossmann-like Domain"/>
    <property type="match status" value="1"/>
</dbReference>
<dbReference type="PANTHER" id="PTHR11695">
    <property type="entry name" value="ALCOHOL DEHYDROGENASE RELATED"/>
    <property type="match status" value="1"/>
</dbReference>
<organism evidence="7">
    <name type="scientific">marine metagenome</name>
    <dbReference type="NCBI Taxonomy" id="408172"/>
    <lineage>
        <taxon>unclassified sequences</taxon>
        <taxon>metagenomes</taxon>
        <taxon>ecological metagenomes</taxon>
    </lineage>
</organism>
<evidence type="ECO:0000259" key="6">
    <source>
        <dbReference type="SMART" id="SM00829"/>
    </source>
</evidence>
<name>A0A382BU39_9ZZZZ</name>
<reference evidence="7" key="1">
    <citation type="submission" date="2018-05" db="EMBL/GenBank/DDBJ databases">
        <authorList>
            <person name="Lanie J.A."/>
            <person name="Ng W.-L."/>
            <person name="Kazmierczak K.M."/>
            <person name="Andrzejewski T.M."/>
            <person name="Davidsen T.M."/>
            <person name="Wayne K.J."/>
            <person name="Tettelin H."/>
            <person name="Glass J.I."/>
            <person name="Rusch D."/>
            <person name="Podicherti R."/>
            <person name="Tsui H.-C.T."/>
            <person name="Winkler M.E."/>
        </authorList>
    </citation>
    <scope>NUCLEOTIDE SEQUENCE</scope>
</reference>
<comment type="similarity">
    <text evidence="2">Belongs to the zinc-containing alcohol dehydrogenase family. Quinone oxidoreductase subfamily.</text>
</comment>
<gene>
    <name evidence="7" type="ORF">METZ01_LOCUS169437</name>
</gene>
<evidence type="ECO:0000256" key="2">
    <source>
        <dbReference type="ARBA" id="ARBA00010371"/>
    </source>
</evidence>
<dbReference type="InterPro" id="IPR011032">
    <property type="entry name" value="GroES-like_sf"/>
</dbReference>
<keyword evidence="4" id="KW-0560">Oxidoreductase</keyword>
<comment type="subcellular location">
    <subcellularLocation>
        <location evidence="1">Mitochondrion</location>
    </subcellularLocation>
</comment>
<evidence type="ECO:0000313" key="7">
    <source>
        <dbReference type="EMBL" id="SVB16583.1"/>
    </source>
</evidence>
<dbReference type="Gene3D" id="3.90.180.10">
    <property type="entry name" value="Medium-chain alcohol dehydrogenases, catalytic domain"/>
    <property type="match status" value="1"/>
</dbReference>